<sequence length="210" mass="22429">MFRFTAFVALICAASTLAAPMPSPEGASTQIVGTVKCAAKPSYSGQLYLDQTSGEVDSITLSQGNVRYLIGNKNNGQVAPKFDFYDCPSTFMGTKGRESADSHYGQIRFGDKCVRIVEKADYQGENTPKKAFELSTCSYSEDSSQLFQTFASSANGHYIGFVPGQVDSGKNEYDYTVQPGSSADPALQRIVVGGAVAKGQPTGHFSIGRP</sequence>
<dbReference type="OrthoDB" id="10270651at2759"/>
<feature type="signal peptide" evidence="1">
    <location>
        <begin position="1"/>
        <end position="18"/>
    </location>
</feature>
<organism evidence="2 3">
    <name type="scientific">Ceraceosorus bombacis</name>
    <dbReference type="NCBI Taxonomy" id="401625"/>
    <lineage>
        <taxon>Eukaryota</taxon>
        <taxon>Fungi</taxon>
        <taxon>Dikarya</taxon>
        <taxon>Basidiomycota</taxon>
        <taxon>Ustilaginomycotina</taxon>
        <taxon>Exobasidiomycetes</taxon>
        <taxon>Ceraceosorales</taxon>
        <taxon>Ceraceosoraceae</taxon>
        <taxon>Ceraceosorus</taxon>
    </lineage>
</organism>
<feature type="chain" id="PRO_5006059375" evidence="1">
    <location>
        <begin position="19"/>
        <end position="210"/>
    </location>
</feature>
<keyword evidence="3" id="KW-1185">Reference proteome</keyword>
<evidence type="ECO:0000313" key="2">
    <source>
        <dbReference type="EMBL" id="CEH12958.1"/>
    </source>
</evidence>
<reference evidence="3" key="1">
    <citation type="submission" date="2014-09" db="EMBL/GenBank/DDBJ databases">
        <authorList>
            <person name="Sharma Rahul"/>
            <person name="Thines Marco"/>
        </authorList>
    </citation>
    <scope>NUCLEOTIDE SEQUENCE [LARGE SCALE GENOMIC DNA]</scope>
</reference>
<keyword evidence="1" id="KW-0732">Signal</keyword>
<dbReference type="Proteomes" id="UP000054845">
    <property type="component" value="Unassembled WGS sequence"/>
</dbReference>
<protein>
    <submittedName>
        <fullName evidence="2">Uncharacterized protein</fullName>
    </submittedName>
</protein>
<dbReference type="EMBL" id="CCYA01000192">
    <property type="protein sequence ID" value="CEH12958.1"/>
    <property type="molecule type" value="Genomic_DNA"/>
</dbReference>
<proteinExistence type="predicted"/>
<dbReference type="AlphaFoldDB" id="A0A0P1BC94"/>
<evidence type="ECO:0000256" key="1">
    <source>
        <dbReference type="SAM" id="SignalP"/>
    </source>
</evidence>
<accession>A0A0P1BC94</accession>
<evidence type="ECO:0000313" key="3">
    <source>
        <dbReference type="Proteomes" id="UP000054845"/>
    </source>
</evidence>
<name>A0A0P1BC94_9BASI</name>